<reference evidence="1 2" key="1">
    <citation type="journal article" date="2022" name="New Phytol.">
        <title>Ecological generalism drives hyperdiversity of secondary metabolite gene clusters in xylarialean endophytes.</title>
        <authorList>
            <person name="Franco M.E.E."/>
            <person name="Wisecaver J.H."/>
            <person name="Arnold A.E."/>
            <person name="Ju Y.M."/>
            <person name="Slot J.C."/>
            <person name="Ahrendt S."/>
            <person name="Moore L.P."/>
            <person name="Eastman K.E."/>
            <person name="Scott K."/>
            <person name="Konkel Z."/>
            <person name="Mondo S.J."/>
            <person name="Kuo A."/>
            <person name="Hayes R.D."/>
            <person name="Haridas S."/>
            <person name="Andreopoulos B."/>
            <person name="Riley R."/>
            <person name="LaButti K."/>
            <person name="Pangilinan J."/>
            <person name="Lipzen A."/>
            <person name="Amirebrahimi M."/>
            <person name="Yan J."/>
            <person name="Adam C."/>
            <person name="Keymanesh K."/>
            <person name="Ng V."/>
            <person name="Louie K."/>
            <person name="Northen T."/>
            <person name="Drula E."/>
            <person name="Henrissat B."/>
            <person name="Hsieh H.M."/>
            <person name="Youens-Clark K."/>
            <person name="Lutzoni F."/>
            <person name="Miadlikowska J."/>
            <person name="Eastwood D.C."/>
            <person name="Hamelin R.C."/>
            <person name="Grigoriev I.V."/>
            <person name="U'Ren J.M."/>
        </authorList>
    </citation>
    <scope>NUCLEOTIDE SEQUENCE [LARGE SCALE GENOMIC DNA]</scope>
    <source>
        <strain evidence="1 2">ER1909</strain>
    </source>
</reference>
<evidence type="ECO:0000313" key="2">
    <source>
        <dbReference type="Proteomes" id="UP001497680"/>
    </source>
</evidence>
<name>A0ACC0CUK9_9PEZI</name>
<proteinExistence type="predicted"/>
<sequence length="510" mass="58731">MELQITGLDFFTQTTSFSVIFGAVLFYSISRIIFLSYFHPLSRFPGPSIAAFSNIWYAYHWISGRYPWAIENALRKYGPVVRIAPNELAFFTPQAFTDIYSPHQKNLETFVKTNFQNRGKDLGGIIWEEDPVRHRQVARKLSPAFSSCSVRNMEPLVHKYMDYFIAKMKELGSDGIFLVQWTNWLAMDLSADLAWNAKMNQMRDMKDSIHLDTLLSFNKFATVLAVFKRFPLLTPFQYLFAPMGKVRLFAQMERVTRDSVLKRIDQRGSTEHDDYFEYILPADSPKPSDPRELLHIGSVALQVMFAGWGPMGDLFYGALALLLQEPNCYKALAEEVRTHFQDYESITPTELGSLPYLHACVEETLRMLPSNNTGLPRISPGATVDGHYVPKGAYVQSCIWALARSPTYFHDPLHFRPQRWLPPSHYLYDSAFAADHLKSLYPFSLGPRICLGREMAWVQAKLFLAKVFWAFDVVKVPNQDFDLDNTLLHYGFFEKPELKVRFVPIERDGE</sequence>
<evidence type="ECO:0000313" key="1">
    <source>
        <dbReference type="EMBL" id="KAI6084063.1"/>
    </source>
</evidence>
<keyword evidence="2" id="KW-1185">Reference proteome</keyword>
<comment type="caution">
    <text evidence="1">The sequence shown here is derived from an EMBL/GenBank/DDBJ whole genome shotgun (WGS) entry which is preliminary data.</text>
</comment>
<accession>A0ACC0CUK9</accession>
<dbReference type="EMBL" id="MU394342">
    <property type="protein sequence ID" value="KAI6084063.1"/>
    <property type="molecule type" value="Genomic_DNA"/>
</dbReference>
<protein>
    <submittedName>
        <fullName evidence="1">Cytochrome P450</fullName>
    </submittedName>
</protein>
<gene>
    <name evidence="1" type="ORF">F4821DRAFT_243437</name>
</gene>
<dbReference type="Proteomes" id="UP001497680">
    <property type="component" value="Unassembled WGS sequence"/>
</dbReference>
<organism evidence="1 2">
    <name type="scientific">Hypoxylon rubiginosum</name>
    <dbReference type="NCBI Taxonomy" id="110542"/>
    <lineage>
        <taxon>Eukaryota</taxon>
        <taxon>Fungi</taxon>
        <taxon>Dikarya</taxon>
        <taxon>Ascomycota</taxon>
        <taxon>Pezizomycotina</taxon>
        <taxon>Sordariomycetes</taxon>
        <taxon>Xylariomycetidae</taxon>
        <taxon>Xylariales</taxon>
        <taxon>Hypoxylaceae</taxon>
        <taxon>Hypoxylon</taxon>
    </lineage>
</organism>